<evidence type="ECO:0000256" key="7">
    <source>
        <dbReference type="ARBA" id="ARBA00022576"/>
    </source>
</evidence>
<name>A0A846XPD0_9NOCA</name>
<proteinExistence type="inferred from homology"/>
<evidence type="ECO:0000256" key="3">
    <source>
        <dbReference type="ARBA" id="ARBA00005176"/>
    </source>
</evidence>
<dbReference type="GO" id="GO:0009448">
    <property type="term" value="P:gamma-aminobutyric acid metabolic process"/>
    <property type="evidence" value="ECO:0007669"/>
    <property type="project" value="InterPro"/>
</dbReference>
<dbReference type="PANTHER" id="PTHR11986:SF58">
    <property type="entry name" value="LEUCINE_METHIONINE RACEMASE"/>
    <property type="match status" value="1"/>
</dbReference>
<evidence type="ECO:0000256" key="2">
    <source>
        <dbReference type="ARBA" id="ARBA00001933"/>
    </source>
</evidence>
<dbReference type="Gene3D" id="3.40.640.10">
    <property type="entry name" value="Type I PLP-dependent aspartate aminotransferase-like (Major domain)"/>
    <property type="match status" value="1"/>
</dbReference>
<dbReference type="InterPro" id="IPR004632">
    <property type="entry name" value="4NH2But_aminotransferase_bac"/>
</dbReference>
<keyword evidence="8 17" id="KW-0808">Transferase</keyword>
<evidence type="ECO:0000256" key="6">
    <source>
        <dbReference type="ARBA" id="ARBA00012912"/>
    </source>
</evidence>
<accession>A0A846XPD0</accession>
<comment type="catalytic activity">
    <reaction evidence="1">
        <text>(S)-3-amino-2-methylpropanoate + 2-oxoglutarate = 2-methyl-3-oxopropanoate + L-glutamate</text>
        <dbReference type="Rhea" id="RHEA:13993"/>
        <dbReference type="ChEBI" id="CHEBI:16810"/>
        <dbReference type="ChEBI" id="CHEBI:29985"/>
        <dbReference type="ChEBI" id="CHEBI:57700"/>
        <dbReference type="ChEBI" id="CHEBI:58655"/>
        <dbReference type="EC" id="2.6.1.22"/>
    </reaction>
</comment>
<evidence type="ECO:0000256" key="14">
    <source>
        <dbReference type="ARBA" id="ARBA00048021"/>
    </source>
</evidence>
<dbReference type="GO" id="GO:0042802">
    <property type="term" value="F:identical protein binding"/>
    <property type="evidence" value="ECO:0007669"/>
    <property type="project" value="TreeGrafter"/>
</dbReference>
<reference evidence="17 18" key="1">
    <citation type="submission" date="2020-04" db="EMBL/GenBank/DDBJ databases">
        <title>MicrobeNet Type strains.</title>
        <authorList>
            <person name="Nicholson A.C."/>
        </authorList>
    </citation>
    <scope>NUCLEOTIDE SEQUENCE [LARGE SCALE GENOMIC DNA]</scope>
    <source>
        <strain evidence="17 18">DSM 45078</strain>
    </source>
</reference>
<evidence type="ECO:0000256" key="5">
    <source>
        <dbReference type="ARBA" id="ARBA00012876"/>
    </source>
</evidence>
<evidence type="ECO:0000256" key="8">
    <source>
        <dbReference type="ARBA" id="ARBA00022679"/>
    </source>
</evidence>
<dbReference type="Gene3D" id="3.90.1150.10">
    <property type="entry name" value="Aspartate Aminotransferase, domain 1"/>
    <property type="match status" value="1"/>
</dbReference>
<keyword evidence="9 16" id="KW-0663">Pyridoxal phosphate</keyword>
<evidence type="ECO:0000256" key="11">
    <source>
        <dbReference type="ARBA" id="ARBA00030204"/>
    </source>
</evidence>
<keyword evidence="7 17" id="KW-0032">Aminotransferase</keyword>
<dbReference type="RefSeq" id="WP_068044670.1">
    <property type="nucleotide sequence ID" value="NZ_JAAXOO010000006.1"/>
</dbReference>
<evidence type="ECO:0000256" key="15">
    <source>
        <dbReference type="ARBA" id="ARBA00050054"/>
    </source>
</evidence>
<evidence type="ECO:0000256" key="12">
    <source>
        <dbReference type="ARBA" id="ARBA00030857"/>
    </source>
</evidence>
<dbReference type="NCBIfam" id="TIGR00700">
    <property type="entry name" value="GABAtrnsam"/>
    <property type="match status" value="1"/>
</dbReference>
<evidence type="ECO:0000313" key="17">
    <source>
        <dbReference type="EMBL" id="NKY36383.1"/>
    </source>
</evidence>
<dbReference type="InterPro" id="IPR050103">
    <property type="entry name" value="Class-III_PLP-dep_AT"/>
</dbReference>
<dbReference type="Proteomes" id="UP000565715">
    <property type="component" value="Unassembled WGS sequence"/>
</dbReference>
<dbReference type="InterPro" id="IPR005814">
    <property type="entry name" value="Aminotrans_3"/>
</dbReference>
<dbReference type="PANTHER" id="PTHR11986">
    <property type="entry name" value="AMINOTRANSFERASE CLASS III"/>
    <property type="match status" value="1"/>
</dbReference>
<dbReference type="GO" id="GO:0047298">
    <property type="term" value="F:(S)-3-amino-2-methylpropionate transaminase activity"/>
    <property type="evidence" value="ECO:0007669"/>
    <property type="project" value="UniProtKB-EC"/>
</dbReference>
<evidence type="ECO:0000256" key="10">
    <source>
        <dbReference type="ARBA" id="ARBA00029760"/>
    </source>
</evidence>
<comment type="pathway">
    <text evidence="3">Amino-acid degradation; 4-aminobutanoate degradation.</text>
</comment>
<dbReference type="SUPFAM" id="SSF53383">
    <property type="entry name" value="PLP-dependent transferases"/>
    <property type="match status" value="1"/>
</dbReference>
<dbReference type="InterPro" id="IPR049704">
    <property type="entry name" value="Aminotrans_3_PPA_site"/>
</dbReference>
<dbReference type="Pfam" id="PF00202">
    <property type="entry name" value="Aminotran_3"/>
    <property type="match status" value="1"/>
</dbReference>
<gene>
    <name evidence="17" type="primary">gabT</name>
    <name evidence="17" type="ORF">HGA13_25425</name>
</gene>
<protein>
    <recommendedName>
        <fullName evidence="12">(S)-3-amino-2-methylpropionate transaminase</fullName>
        <ecNumber evidence="6">2.6.1.19</ecNumber>
        <ecNumber evidence="5">2.6.1.22</ecNumber>
    </recommendedName>
    <alternativeName>
        <fullName evidence="13">GABA aminotransferase</fullName>
    </alternativeName>
    <alternativeName>
        <fullName evidence="11">Gamma-amino-N-butyrate transaminase</fullName>
    </alternativeName>
    <alternativeName>
        <fullName evidence="15">Glutamate:succinic semialdehyde transaminase</fullName>
    </alternativeName>
    <alternativeName>
        <fullName evidence="10">L-AIBAT</fullName>
    </alternativeName>
</protein>
<comment type="cofactor">
    <cofactor evidence="2">
        <name>pyridoxal 5'-phosphate</name>
        <dbReference type="ChEBI" id="CHEBI:597326"/>
    </cofactor>
</comment>
<evidence type="ECO:0000256" key="4">
    <source>
        <dbReference type="ARBA" id="ARBA00008954"/>
    </source>
</evidence>
<sequence length="453" mass="47524">MTAVQVPDGAQPDQVRRIRTEIPGPRSMELAQRRGVALPAGLVSSAQVYVQAAGGGVVVDADGNSFIDFGSGIAVTTVGNAAPRVVERVTRQVQAYTHTCFLATPYEPYIAVAEELNAVAPGDHAKRTALFNTGSEAVENAVKYARAFTGRPAVVTFDHAFHGRTLMTMSMTAKNRPYRQAFGPFVPEVYRAPLPYPYRWPSGAAAAADEAFAHLELLVDSQVGAESVACLIIEPIQGEGGFIVPPDGFLRRVSDFCRERGIVFVADEVQTGIGRTGAWFASEHEALVPDLVVTAKGLAGGMPLGAVTGRADIMDAAPPGGIGGTYSGNPAACAAALAVFETIRADGLLERARAIGAGMTTELTAMARDCASIGEVRGRGAMIAVELVHPGTKRPDAAAVAELGRYCQERGLLTLSAGTYGNVLRFLPPLTISDELLAEGLGILRDGFAARSS</sequence>
<evidence type="ECO:0000256" key="9">
    <source>
        <dbReference type="ARBA" id="ARBA00022898"/>
    </source>
</evidence>
<dbReference type="EMBL" id="JAAXOO010000006">
    <property type="protein sequence ID" value="NKY36383.1"/>
    <property type="molecule type" value="Genomic_DNA"/>
</dbReference>
<dbReference type="EC" id="2.6.1.22" evidence="5"/>
<keyword evidence="18" id="KW-1185">Reference proteome</keyword>
<evidence type="ECO:0000256" key="1">
    <source>
        <dbReference type="ARBA" id="ARBA00001750"/>
    </source>
</evidence>
<dbReference type="EC" id="2.6.1.19" evidence="6"/>
<dbReference type="GO" id="GO:0030170">
    <property type="term" value="F:pyridoxal phosphate binding"/>
    <property type="evidence" value="ECO:0007669"/>
    <property type="project" value="InterPro"/>
</dbReference>
<comment type="similarity">
    <text evidence="4 16">Belongs to the class-III pyridoxal-phosphate-dependent aminotransferase family.</text>
</comment>
<dbReference type="InterPro" id="IPR015422">
    <property type="entry name" value="PyrdxlP-dep_Trfase_small"/>
</dbReference>
<organism evidence="17 18">
    <name type="scientific">Nocardia speluncae</name>
    <dbReference type="NCBI Taxonomy" id="419477"/>
    <lineage>
        <taxon>Bacteria</taxon>
        <taxon>Bacillati</taxon>
        <taxon>Actinomycetota</taxon>
        <taxon>Actinomycetes</taxon>
        <taxon>Mycobacteriales</taxon>
        <taxon>Nocardiaceae</taxon>
        <taxon>Nocardia</taxon>
    </lineage>
</organism>
<dbReference type="InterPro" id="IPR015421">
    <property type="entry name" value="PyrdxlP-dep_Trfase_major"/>
</dbReference>
<dbReference type="FunFam" id="3.40.640.10:FF:000013">
    <property type="entry name" value="4-aminobutyrate aminotransferase"/>
    <property type="match status" value="1"/>
</dbReference>
<dbReference type="GO" id="GO:0034386">
    <property type="term" value="F:4-aminobutyrate:2-oxoglutarate transaminase activity"/>
    <property type="evidence" value="ECO:0007669"/>
    <property type="project" value="UniProtKB-EC"/>
</dbReference>
<evidence type="ECO:0000256" key="16">
    <source>
        <dbReference type="RuleBase" id="RU003560"/>
    </source>
</evidence>
<evidence type="ECO:0000256" key="13">
    <source>
        <dbReference type="ARBA" id="ARBA00031787"/>
    </source>
</evidence>
<dbReference type="PROSITE" id="PS00600">
    <property type="entry name" value="AA_TRANSFER_CLASS_3"/>
    <property type="match status" value="1"/>
</dbReference>
<comment type="catalytic activity">
    <reaction evidence="14">
        <text>4-aminobutanoate + 2-oxoglutarate = succinate semialdehyde + L-glutamate</text>
        <dbReference type="Rhea" id="RHEA:23352"/>
        <dbReference type="ChEBI" id="CHEBI:16810"/>
        <dbReference type="ChEBI" id="CHEBI:29985"/>
        <dbReference type="ChEBI" id="CHEBI:57706"/>
        <dbReference type="ChEBI" id="CHEBI:59888"/>
        <dbReference type="EC" id="2.6.1.19"/>
    </reaction>
</comment>
<dbReference type="InterPro" id="IPR015424">
    <property type="entry name" value="PyrdxlP-dep_Trfase"/>
</dbReference>
<evidence type="ECO:0000313" key="18">
    <source>
        <dbReference type="Proteomes" id="UP000565715"/>
    </source>
</evidence>
<dbReference type="AlphaFoldDB" id="A0A846XPD0"/>
<dbReference type="PIRSF" id="PIRSF000521">
    <property type="entry name" value="Transaminase_4ab_Lys_Orn"/>
    <property type="match status" value="1"/>
</dbReference>
<dbReference type="CDD" id="cd00610">
    <property type="entry name" value="OAT_like"/>
    <property type="match status" value="1"/>
</dbReference>
<dbReference type="NCBIfam" id="NF004714">
    <property type="entry name" value="PRK06058.1"/>
    <property type="match status" value="1"/>
</dbReference>
<comment type="caution">
    <text evidence="17">The sequence shown here is derived from an EMBL/GenBank/DDBJ whole genome shotgun (WGS) entry which is preliminary data.</text>
</comment>